<evidence type="ECO:0000313" key="9">
    <source>
        <dbReference type="EMBL" id="RRT59067.1"/>
    </source>
</evidence>
<dbReference type="InterPro" id="IPR003657">
    <property type="entry name" value="WRKY_dom"/>
</dbReference>
<keyword evidence="4" id="KW-0804">Transcription</keyword>
<dbReference type="GO" id="GO:0000976">
    <property type="term" value="F:transcription cis-regulatory region binding"/>
    <property type="evidence" value="ECO:0007669"/>
    <property type="project" value="TreeGrafter"/>
</dbReference>
<proteinExistence type="inferred from homology"/>
<dbReference type="GO" id="GO:0010150">
    <property type="term" value="P:leaf senescence"/>
    <property type="evidence" value="ECO:0007669"/>
    <property type="project" value="UniProtKB-ARBA"/>
</dbReference>
<evidence type="ECO:0000259" key="8">
    <source>
        <dbReference type="PROSITE" id="PS50811"/>
    </source>
</evidence>
<dbReference type="GO" id="GO:0010193">
    <property type="term" value="P:response to ozone"/>
    <property type="evidence" value="ECO:0007669"/>
    <property type="project" value="UniProtKB-ARBA"/>
</dbReference>
<dbReference type="PANTHER" id="PTHR32096:SF146">
    <property type="entry name" value="WRKY TRANSCRIPTION FACTOR 19-RELATED"/>
    <property type="match status" value="1"/>
</dbReference>
<gene>
    <name evidence="9" type="ORF">B296_00011826</name>
</gene>
<evidence type="ECO:0000256" key="7">
    <source>
        <dbReference type="SAM" id="MobiDB-lite"/>
    </source>
</evidence>
<reference evidence="9 10" key="1">
    <citation type="journal article" date="2014" name="Agronomy (Basel)">
        <title>A Draft Genome Sequence for Ensete ventricosum, the Drought-Tolerant Tree Against Hunger.</title>
        <authorList>
            <person name="Harrison J."/>
            <person name="Moore K.A."/>
            <person name="Paszkiewicz K."/>
            <person name="Jones T."/>
            <person name="Grant M."/>
            <person name="Ambacheew D."/>
            <person name="Muzemil S."/>
            <person name="Studholme D.J."/>
        </authorList>
    </citation>
    <scope>NUCLEOTIDE SEQUENCE [LARGE SCALE GENOMIC DNA]</scope>
</reference>
<evidence type="ECO:0000256" key="6">
    <source>
        <dbReference type="ARBA" id="ARBA00060850"/>
    </source>
</evidence>
<comment type="similarity">
    <text evidence="6">Belongs to the WRKY group III family.</text>
</comment>
<dbReference type="EMBL" id="AMZH03008380">
    <property type="protein sequence ID" value="RRT59067.1"/>
    <property type="molecule type" value="Genomic_DNA"/>
</dbReference>
<dbReference type="InterPro" id="IPR044810">
    <property type="entry name" value="WRKY_plant"/>
</dbReference>
<dbReference type="GO" id="GO:0042542">
    <property type="term" value="P:response to hydrogen peroxide"/>
    <property type="evidence" value="ECO:0007669"/>
    <property type="project" value="UniProtKB-ARBA"/>
</dbReference>
<dbReference type="InterPro" id="IPR036576">
    <property type="entry name" value="WRKY_dom_sf"/>
</dbReference>
<dbReference type="Proteomes" id="UP000287651">
    <property type="component" value="Unassembled WGS sequence"/>
</dbReference>
<organism evidence="9 10">
    <name type="scientific">Ensete ventricosum</name>
    <name type="common">Abyssinian banana</name>
    <name type="synonym">Musa ensete</name>
    <dbReference type="NCBI Taxonomy" id="4639"/>
    <lineage>
        <taxon>Eukaryota</taxon>
        <taxon>Viridiplantae</taxon>
        <taxon>Streptophyta</taxon>
        <taxon>Embryophyta</taxon>
        <taxon>Tracheophyta</taxon>
        <taxon>Spermatophyta</taxon>
        <taxon>Magnoliopsida</taxon>
        <taxon>Liliopsida</taxon>
        <taxon>Zingiberales</taxon>
        <taxon>Musaceae</taxon>
        <taxon>Ensete</taxon>
    </lineage>
</organism>
<feature type="domain" description="WRKY" evidence="8">
    <location>
        <begin position="130"/>
        <end position="193"/>
    </location>
</feature>
<dbReference type="PANTHER" id="PTHR32096">
    <property type="entry name" value="WRKY TRANSCRIPTION FACTOR 30-RELATED-RELATED"/>
    <property type="match status" value="1"/>
</dbReference>
<dbReference type="Pfam" id="PF03106">
    <property type="entry name" value="WRKY"/>
    <property type="match status" value="1"/>
</dbReference>
<dbReference type="GO" id="GO:0005634">
    <property type="term" value="C:nucleus"/>
    <property type="evidence" value="ECO:0007669"/>
    <property type="project" value="UniProtKB-SubCell"/>
</dbReference>
<dbReference type="Gene3D" id="2.20.25.80">
    <property type="entry name" value="WRKY domain"/>
    <property type="match status" value="1"/>
</dbReference>
<keyword evidence="3" id="KW-0238">DNA-binding</keyword>
<protein>
    <recommendedName>
        <fullName evidence="8">WRKY domain-containing protein</fullName>
    </recommendedName>
</protein>
<name>A0A426Z510_ENSVE</name>
<dbReference type="GO" id="GO:0003700">
    <property type="term" value="F:DNA-binding transcription factor activity"/>
    <property type="evidence" value="ECO:0007669"/>
    <property type="project" value="InterPro"/>
</dbReference>
<dbReference type="SUPFAM" id="SSF118290">
    <property type="entry name" value="WRKY DNA-binding domain"/>
    <property type="match status" value="1"/>
</dbReference>
<evidence type="ECO:0000313" key="10">
    <source>
        <dbReference type="Proteomes" id="UP000287651"/>
    </source>
</evidence>
<sequence length="361" mass="40032">MGSTGTWDLSSLLRLLAQGEEQARQLEAYLEAPSPAEHCKSLLQRVRSTLEEAISMAKLADYEMSRQPACHNAIAEAAAAAASDSPRSNSGSPRSESSERVFKEHERMEMCKKRKTLPKWTNQVRVSSGGVTEGLEDGYSWRKYGQKEILGARHPRGYYRCSHRNSVGCLATKQVQRSDQDPCVYDITYRGEHTCLQRPQPSPLPEPELQQSHDNPLTIHEALLHHPRQHQQSSLRVETEGLNMRDQVLSSSFSFPSTPLDSFGPQSHVFSSTNPLENTSYVGSFSPFISPTTSESNYFSVSPCQMSGYGGAIAPNTSESDLTEIISAATSTTNSPKLDAAFMLDQAEFDQIFPFNAPKFF</sequence>
<feature type="compositionally biased region" description="Low complexity" evidence="7">
    <location>
        <begin position="81"/>
        <end position="95"/>
    </location>
</feature>
<comment type="subcellular location">
    <subcellularLocation>
        <location evidence="1">Nucleus</location>
    </subcellularLocation>
</comment>
<feature type="compositionally biased region" description="Basic and acidic residues" evidence="7">
    <location>
        <begin position="96"/>
        <end position="105"/>
    </location>
</feature>
<dbReference type="AlphaFoldDB" id="A0A426Z510"/>
<evidence type="ECO:0000256" key="1">
    <source>
        <dbReference type="ARBA" id="ARBA00004123"/>
    </source>
</evidence>
<comment type="caution">
    <text evidence="9">The sequence shown here is derived from an EMBL/GenBank/DDBJ whole genome shotgun (WGS) entry which is preliminary data.</text>
</comment>
<dbReference type="SMART" id="SM00774">
    <property type="entry name" value="WRKY"/>
    <property type="match status" value="1"/>
</dbReference>
<dbReference type="FunFam" id="2.20.25.80:FF:000009">
    <property type="entry name" value="WRKY transcription factor 53"/>
    <property type="match status" value="1"/>
</dbReference>
<evidence type="ECO:0000256" key="3">
    <source>
        <dbReference type="ARBA" id="ARBA00023125"/>
    </source>
</evidence>
<evidence type="ECO:0000256" key="4">
    <source>
        <dbReference type="ARBA" id="ARBA00023163"/>
    </source>
</evidence>
<evidence type="ECO:0000256" key="5">
    <source>
        <dbReference type="ARBA" id="ARBA00023242"/>
    </source>
</evidence>
<keyword evidence="2" id="KW-0805">Transcription regulation</keyword>
<accession>A0A426Z510</accession>
<dbReference type="GO" id="GO:0009751">
    <property type="term" value="P:response to salicylic acid"/>
    <property type="evidence" value="ECO:0007669"/>
    <property type="project" value="UniProtKB-ARBA"/>
</dbReference>
<dbReference type="PROSITE" id="PS50811">
    <property type="entry name" value="WRKY"/>
    <property type="match status" value="1"/>
</dbReference>
<evidence type="ECO:0000256" key="2">
    <source>
        <dbReference type="ARBA" id="ARBA00023015"/>
    </source>
</evidence>
<feature type="region of interest" description="Disordered" evidence="7">
    <location>
        <begin position="81"/>
        <end position="105"/>
    </location>
</feature>
<keyword evidence="5" id="KW-0539">Nucleus</keyword>